<dbReference type="SUPFAM" id="SSF109854">
    <property type="entry name" value="DinB/YfiT-like putative metalloenzymes"/>
    <property type="match status" value="1"/>
</dbReference>
<comment type="caution">
    <text evidence="2">The sequence shown here is derived from an EMBL/GenBank/DDBJ whole genome shotgun (WGS) entry which is preliminary data.</text>
</comment>
<evidence type="ECO:0000313" key="3">
    <source>
        <dbReference type="Proteomes" id="UP000611215"/>
    </source>
</evidence>
<protein>
    <submittedName>
        <fullName evidence="2">DinB family protein</fullName>
    </submittedName>
</protein>
<gene>
    <name evidence="2" type="ORF">ITJ86_06675</name>
</gene>
<dbReference type="RefSeq" id="WP_195870851.1">
    <property type="nucleotide sequence ID" value="NZ_JADOET010000004.1"/>
</dbReference>
<reference evidence="2 3" key="1">
    <citation type="submission" date="2020-11" db="EMBL/GenBank/DDBJ databases">
        <title>Winogradskyella marina sp. nov., isolated from marine sediment.</title>
        <authorList>
            <person name="Bo J."/>
            <person name="Wang S."/>
            <person name="Song X."/>
            <person name="Du Z."/>
        </authorList>
    </citation>
    <scope>NUCLEOTIDE SEQUENCE [LARGE SCALE GENOMIC DNA]</scope>
    <source>
        <strain evidence="2 3">F6397</strain>
    </source>
</reference>
<dbReference type="Gene3D" id="1.20.120.450">
    <property type="entry name" value="dinb family like domain"/>
    <property type="match status" value="1"/>
</dbReference>
<dbReference type="Pfam" id="PF12867">
    <property type="entry name" value="DinB_2"/>
    <property type="match status" value="1"/>
</dbReference>
<dbReference type="Proteomes" id="UP000611215">
    <property type="component" value="Unassembled WGS sequence"/>
</dbReference>
<evidence type="ECO:0000259" key="1">
    <source>
        <dbReference type="Pfam" id="PF12867"/>
    </source>
</evidence>
<organism evidence="2 3">
    <name type="scientific">Winogradskyella marina</name>
    <dbReference type="NCBI Taxonomy" id="2785530"/>
    <lineage>
        <taxon>Bacteria</taxon>
        <taxon>Pseudomonadati</taxon>
        <taxon>Bacteroidota</taxon>
        <taxon>Flavobacteriia</taxon>
        <taxon>Flavobacteriales</taxon>
        <taxon>Flavobacteriaceae</taxon>
        <taxon>Winogradskyella</taxon>
    </lineage>
</organism>
<feature type="domain" description="DinB-like" evidence="1">
    <location>
        <begin position="32"/>
        <end position="167"/>
    </location>
</feature>
<proteinExistence type="predicted"/>
<name>A0ABS0EGK1_9FLAO</name>
<evidence type="ECO:0000313" key="2">
    <source>
        <dbReference type="EMBL" id="MBF8149575.1"/>
    </source>
</evidence>
<keyword evidence="3" id="KW-1185">Reference proteome</keyword>
<sequence length="172" mass="19577">MSLNSISTSEYNTYYQPYIDAINEDIGICEGLKQNQNSVVSFFLSIPKEKHSYAYAEGKWTIKDVLLHVIDTERIFTYRALRVARRDKTILPGFEHDDYVVHAGAKNRSFDSLLEEYKAVRQATLTLFSTFDAGTLKLIGNASGSPISVRAIGYILLGHENHHIKTIKERYL</sequence>
<dbReference type="InterPro" id="IPR034660">
    <property type="entry name" value="DinB/YfiT-like"/>
</dbReference>
<accession>A0ABS0EGK1</accession>
<dbReference type="InterPro" id="IPR024775">
    <property type="entry name" value="DinB-like"/>
</dbReference>
<dbReference type="EMBL" id="JADOET010000004">
    <property type="protein sequence ID" value="MBF8149575.1"/>
    <property type="molecule type" value="Genomic_DNA"/>
</dbReference>